<feature type="region of interest" description="Disordered" evidence="5">
    <location>
        <begin position="1"/>
        <end position="26"/>
    </location>
</feature>
<evidence type="ECO:0000259" key="7">
    <source>
        <dbReference type="PROSITE" id="PS50850"/>
    </source>
</evidence>
<feature type="transmembrane region" description="Helical" evidence="6">
    <location>
        <begin position="350"/>
        <end position="376"/>
    </location>
</feature>
<dbReference type="PANTHER" id="PTHR23501">
    <property type="entry name" value="MAJOR FACILITATOR SUPERFAMILY"/>
    <property type="match status" value="1"/>
</dbReference>
<accession>A0AAI8VF82</accession>
<dbReference type="SUPFAM" id="SSF103473">
    <property type="entry name" value="MFS general substrate transporter"/>
    <property type="match status" value="1"/>
</dbReference>
<evidence type="ECO:0000256" key="3">
    <source>
        <dbReference type="ARBA" id="ARBA00022989"/>
    </source>
</evidence>
<evidence type="ECO:0000256" key="5">
    <source>
        <dbReference type="SAM" id="MobiDB-lite"/>
    </source>
</evidence>
<dbReference type="Proteomes" id="UP001295740">
    <property type="component" value="Unassembled WGS sequence"/>
</dbReference>
<sequence>MASTKPARDRTSGITTTKLQTGTPYYESPRTRLCSSGVGDVAEPGSTPLTLIALFEIGSLVCTTAPNSVALIVGRAIAGLGAAGIFSGGILITTRFIPLSQRAGYLGVRPSVFRLAAIIGPFLGGALTDRATWRWCFGINPPLGVITAVFCAVLVRLPPKEAETRSIGFLGKLHELDLPSTISMVGCLICLLIALQWGGSAYPWNNGRVIAIFVVSGVLAAAFLITQAISIRGNARTIPFSVARNRDIWLAGSYAMCITGGVYVAVLYLPVWFQIMHGDSALSSGVMLTPLIAGYVVCSVVAGGVTSAIGYYSTGMIMGTALAIAGSALLTTINLRSSTARITVLPSSDVPLGVTLITLLQNLSASVFVAVAQSVFQSELRSRLQPILPNLDVSSILTSGAGDFISTLPLNSQAEALEAYSTSLVLKFYISLALSVASVVGALSIRWGSMHRGVEQSRTGIEGQMTEQNLTTDKGGGNASKDDGKRGDEGAVETKKVWSGRSIVT</sequence>
<feature type="domain" description="Major facilitator superfamily (MFS) profile" evidence="7">
    <location>
        <begin position="1"/>
        <end position="450"/>
    </location>
</feature>
<dbReference type="GO" id="GO:0022857">
    <property type="term" value="F:transmembrane transporter activity"/>
    <property type="evidence" value="ECO:0007669"/>
    <property type="project" value="InterPro"/>
</dbReference>
<feature type="compositionally biased region" description="Basic and acidic residues" evidence="5">
    <location>
        <begin position="1"/>
        <end position="11"/>
    </location>
</feature>
<feature type="transmembrane region" description="Helical" evidence="6">
    <location>
        <begin position="281"/>
        <end position="302"/>
    </location>
</feature>
<dbReference type="GO" id="GO:0005886">
    <property type="term" value="C:plasma membrane"/>
    <property type="evidence" value="ECO:0007669"/>
    <property type="project" value="TreeGrafter"/>
</dbReference>
<evidence type="ECO:0000313" key="9">
    <source>
        <dbReference type="Proteomes" id="UP001295740"/>
    </source>
</evidence>
<feature type="transmembrane region" description="Helical" evidence="6">
    <location>
        <begin position="69"/>
        <end position="92"/>
    </location>
</feature>
<feature type="transmembrane region" description="Helical" evidence="6">
    <location>
        <begin position="178"/>
        <end position="197"/>
    </location>
</feature>
<gene>
    <name evidence="8" type="ORF">KHLLAP_LOCUS3927</name>
</gene>
<comment type="caution">
    <text evidence="8">The sequence shown here is derived from an EMBL/GenBank/DDBJ whole genome shotgun (WGS) entry which is preliminary data.</text>
</comment>
<evidence type="ECO:0000256" key="6">
    <source>
        <dbReference type="SAM" id="Phobius"/>
    </source>
</evidence>
<dbReference type="PROSITE" id="PS50850">
    <property type="entry name" value="MFS"/>
    <property type="match status" value="1"/>
</dbReference>
<feature type="transmembrane region" description="Helical" evidence="6">
    <location>
        <begin position="209"/>
        <end position="229"/>
    </location>
</feature>
<dbReference type="Gene3D" id="1.20.1250.20">
    <property type="entry name" value="MFS general substrate transporter like domains"/>
    <property type="match status" value="1"/>
</dbReference>
<feature type="compositionally biased region" description="Polar residues" evidence="5">
    <location>
        <begin position="12"/>
        <end position="23"/>
    </location>
</feature>
<keyword evidence="2 6" id="KW-0812">Transmembrane</keyword>
<feature type="transmembrane region" description="Helical" evidence="6">
    <location>
        <begin position="112"/>
        <end position="133"/>
    </location>
</feature>
<protein>
    <submittedName>
        <fullName evidence="8">Uu.00g108530.m01.CDS01</fullName>
    </submittedName>
</protein>
<feature type="transmembrane region" description="Helical" evidence="6">
    <location>
        <begin position="428"/>
        <end position="448"/>
    </location>
</feature>
<evidence type="ECO:0000256" key="2">
    <source>
        <dbReference type="ARBA" id="ARBA00022692"/>
    </source>
</evidence>
<proteinExistence type="predicted"/>
<dbReference type="InterPro" id="IPR020846">
    <property type="entry name" value="MFS_dom"/>
</dbReference>
<feature type="transmembrane region" description="Helical" evidence="6">
    <location>
        <begin position="249"/>
        <end position="269"/>
    </location>
</feature>
<keyword evidence="4 6" id="KW-0472">Membrane</keyword>
<evidence type="ECO:0000313" key="8">
    <source>
        <dbReference type="EMBL" id="CAJ2503459.1"/>
    </source>
</evidence>
<dbReference type="EMBL" id="CAUWAG010000006">
    <property type="protein sequence ID" value="CAJ2503459.1"/>
    <property type="molecule type" value="Genomic_DNA"/>
</dbReference>
<organism evidence="8 9">
    <name type="scientific">Anthostomella pinea</name>
    <dbReference type="NCBI Taxonomy" id="933095"/>
    <lineage>
        <taxon>Eukaryota</taxon>
        <taxon>Fungi</taxon>
        <taxon>Dikarya</taxon>
        <taxon>Ascomycota</taxon>
        <taxon>Pezizomycotina</taxon>
        <taxon>Sordariomycetes</taxon>
        <taxon>Xylariomycetidae</taxon>
        <taxon>Xylariales</taxon>
        <taxon>Xylariaceae</taxon>
        <taxon>Anthostomella</taxon>
    </lineage>
</organism>
<dbReference type="Pfam" id="PF07690">
    <property type="entry name" value="MFS_1"/>
    <property type="match status" value="1"/>
</dbReference>
<feature type="transmembrane region" description="Helical" evidence="6">
    <location>
        <begin position="139"/>
        <end position="157"/>
    </location>
</feature>
<dbReference type="PANTHER" id="PTHR23501:SF199">
    <property type="entry name" value="MFS EFFLUX TRANSPORTER INPD-RELATED"/>
    <property type="match status" value="1"/>
</dbReference>
<feature type="region of interest" description="Disordered" evidence="5">
    <location>
        <begin position="456"/>
        <end position="505"/>
    </location>
</feature>
<keyword evidence="3 6" id="KW-1133">Transmembrane helix</keyword>
<dbReference type="AlphaFoldDB" id="A0AAI8VF82"/>
<feature type="compositionally biased region" description="Basic and acidic residues" evidence="5">
    <location>
        <begin position="480"/>
        <end position="496"/>
    </location>
</feature>
<name>A0AAI8VF82_9PEZI</name>
<dbReference type="InterPro" id="IPR036259">
    <property type="entry name" value="MFS_trans_sf"/>
</dbReference>
<comment type="subcellular location">
    <subcellularLocation>
        <location evidence="1">Membrane</location>
        <topology evidence="1">Multi-pass membrane protein</topology>
    </subcellularLocation>
</comment>
<feature type="transmembrane region" description="Helical" evidence="6">
    <location>
        <begin position="309"/>
        <end position="330"/>
    </location>
</feature>
<evidence type="ECO:0000256" key="1">
    <source>
        <dbReference type="ARBA" id="ARBA00004141"/>
    </source>
</evidence>
<dbReference type="InterPro" id="IPR011701">
    <property type="entry name" value="MFS"/>
</dbReference>
<reference evidence="8" key="1">
    <citation type="submission" date="2023-10" db="EMBL/GenBank/DDBJ databases">
        <authorList>
            <person name="Hackl T."/>
        </authorList>
    </citation>
    <scope>NUCLEOTIDE SEQUENCE</scope>
</reference>
<keyword evidence="9" id="KW-1185">Reference proteome</keyword>
<evidence type="ECO:0000256" key="4">
    <source>
        <dbReference type="ARBA" id="ARBA00023136"/>
    </source>
</evidence>